<organism evidence="2 3">
    <name type="scientific">Haloflavibacter putidus</name>
    <dbReference type="NCBI Taxonomy" id="2576776"/>
    <lineage>
        <taxon>Bacteria</taxon>
        <taxon>Pseudomonadati</taxon>
        <taxon>Bacteroidota</taxon>
        <taxon>Flavobacteriia</taxon>
        <taxon>Flavobacteriales</taxon>
        <taxon>Flavobacteriaceae</taxon>
        <taxon>Haloflavibacter</taxon>
    </lineage>
</organism>
<proteinExistence type="predicted"/>
<reference evidence="2 3" key="1">
    <citation type="submission" date="2019-06" db="EMBL/GenBank/DDBJ databases">
        <title>Flavibacter putida gen. nov., sp. nov., a novel marine bacterium of the family Flavobacteriaceae isolated from coastal seawater.</title>
        <authorList>
            <person name="Feng X."/>
        </authorList>
    </citation>
    <scope>NUCLEOTIDE SEQUENCE [LARGE SCALE GENOMIC DNA]</scope>
    <source>
        <strain evidence="2 3">PLHSN227</strain>
    </source>
</reference>
<evidence type="ECO:0000313" key="2">
    <source>
        <dbReference type="EMBL" id="TQD36993.1"/>
    </source>
</evidence>
<protein>
    <submittedName>
        <fullName evidence="2">DUF1801 domain-containing protein</fullName>
    </submittedName>
</protein>
<dbReference type="OrthoDB" id="5951444at2"/>
<accession>A0A507ZK96</accession>
<dbReference type="SUPFAM" id="SSF159888">
    <property type="entry name" value="YdhG-like"/>
    <property type="match status" value="1"/>
</dbReference>
<keyword evidence="3" id="KW-1185">Reference proteome</keyword>
<sequence>MAAIKTKQTNANVEDFINTFANTQQKRKDAFELLKMMKDFTGYEPKMWGPSIIGFGHYHYKSKKSAQEGDWPLVGFSPRKAAISLYVYSGCPGQEDLLKELGKFKMGKSCIYVKKLSDINQETLKKIMKSTIDFLQSKYS</sequence>
<dbReference type="RefSeq" id="WP_141422231.1">
    <property type="nucleotide sequence ID" value="NZ_VIAR01000010.1"/>
</dbReference>
<dbReference type="AlphaFoldDB" id="A0A507ZK96"/>
<evidence type="ECO:0000313" key="3">
    <source>
        <dbReference type="Proteomes" id="UP000317169"/>
    </source>
</evidence>
<dbReference type="EMBL" id="VIAR01000010">
    <property type="protein sequence ID" value="TQD36993.1"/>
    <property type="molecule type" value="Genomic_DNA"/>
</dbReference>
<dbReference type="Gene3D" id="3.90.1150.200">
    <property type="match status" value="1"/>
</dbReference>
<name>A0A507ZK96_9FLAO</name>
<dbReference type="InterPro" id="IPR014922">
    <property type="entry name" value="YdhG-like"/>
</dbReference>
<dbReference type="Pfam" id="PF08818">
    <property type="entry name" value="DUF1801"/>
    <property type="match status" value="1"/>
</dbReference>
<evidence type="ECO:0000259" key="1">
    <source>
        <dbReference type="Pfam" id="PF08818"/>
    </source>
</evidence>
<dbReference type="Proteomes" id="UP000317169">
    <property type="component" value="Unassembled WGS sequence"/>
</dbReference>
<gene>
    <name evidence="2" type="ORF">FKR84_10320</name>
</gene>
<comment type="caution">
    <text evidence="2">The sequence shown here is derived from an EMBL/GenBank/DDBJ whole genome shotgun (WGS) entry which is preliminary data.</text>
</comment>
<feature type="domain" description="YdhG-like" evidence="1">
    <location>
        <begin position="26"/>
        <end position="131"/>
    </location>
</feature>